<evidence type="ECO:0000313" key="3">
    <source>
        <dbReference type="Proteomes" id="UP001199916"/>
    </source>
</evidence>
<dbReference type="SMART" id="SM00860">
    <property type="entry name" value="SMI1_KNR4"/>
    <property type="match status" value="1"/>
</dbReference>
<name>A0ABS8YD10_9BACL</name>
<dbReference type="PANTHER" id="PTHR47432">
    <property type="entry name" value="CELL WALL ASSEMBLY REGULATOR SMI1"/>
    <property type="match status" value="1"/>
</dbReference>
<dbReference type="Proteomes" id="UP001199916">
    <property type="component" value="Unassembled WGS sequence"/>
</dbReference>
<reference evidence="2 3" key="1">
    <citation type="submission" date="2021-11" db="EMBL/GenBank/DDBJ databases">
        <title>Draft genome sequence of Paenibacillus profundus YoMME, a new Gram-positive bacteria with exoelectrogenic properties.</title>
        <authorList>
            <person name="Hubenova Y."/>
            <person name="Hubenova E."/>
            <person name="Manasiev Y."/>
            <person name="Peykov S."/>
            <person name="Mitov M."/>
        </authorList>
    </citation>
    <scope>NUCLEOTIDE SEQUENCE [LARGE SCALE GENOMIC DNA]</scope>
    <source>
        <strain evidence="2 3">YoMME</strain>
    </source>
</reference>
<dbReference type="InterPro" id="IPR051873">
    <property type="entry name" value="KNR4/SMI1_regulator"/>
</dbReference>
<comment type="caution">
    <text evidence="2">The sequence shown here is derived from an EMBL/GenBank/DDBJ whole genome shotgun (WGS) entry which is preliminary data.</text>
</comment>
<feature type="domain" description="Knr4/Smi1-like" evidence="1">
    <location>
        <begin position="186"/>
        <end position="360"/>
    </location>
</feature>
<proteinExistence type="predicted"/>
<organism evidence="2 3">
    <name type="scientific">Paenibacillus profundus</name>
    <dbReference type="NCBI Taxonomy" id="1173085"/>
    <lineage>
        <taxon>Bacteria</taxon>
        <taxon>Bacillati</taxon>
        <taxon>Bacillota</taxon>
        <taxon>Bacilli</taxon>
        <taxon>Bacillales</taxon>
        <taxon>Paenibacillaceae</taxon>
        <taxon>Paenibacillus</taxon>
    </lineage>
</organism>
<evidence type="ECO:0000313" key="2">
    <source>
        <dbReference type="EMBL" id="MCE5169908.1"/>
    </source>
</evidence>
<dbReference type="Pfam" id="PF09346">
    <property type="entry name" value="SMI1_KNR4"/>
    <property type="match status" value="1"/>
</dbReference>
<dbReference type="Gene3D" id="3.40.1580.10">
    <property type="entry name" value="SMI1/KNR4-like"/>
    <property type="match status" value="1"/>
</dbReference>
<dbReference type="SUPFAM" id="SSF160631">
    <property type="entry name" value="SMI1/KNR4-like"/>
    <property type="match status" value="1"/>
</dbReference>
<dbReference type="InterPro" id="IPR018958">
    <property type="entry name" value="Knr4/Smi1-like_dom"/>
</dbReference>
<keyword evidence="3" id="KW-1185">Reference proteome</keyword>
<protein>
    <submittedName>
        <fullName evidence="2">SMI1/KNR4 family protein</fullName>
    </submittedName>
</protein>
<gene>
    <name evidence="2" type="ORF">LQV63_11355</name>
</gene>
<dbReference type="InterPro" id="IPR036170">
    <property type="entry name" value="YezG-like_sf"/>
</dbReference>
<dbReference type="SUPFAM" id="SSF160424">
    <property type="entry name" value="BH3703-like"/>
    <property type="match status" value="1"/>
</dbReference>
<dbReference type="PANTHER" id="PTHR47432:SF1">
    <property type="entry name" value="CELL WALL ASSEMBLY REGULATOR SMI1"/>
    <property type="match status" value="1"/>
</dbReference>
<sequence>MDAIVTCLKSCLTAEDFLWEKLLFHSEITTNSLSTAVRIQRKDGSLLGNWQLPEEQEELLYEHLEALQEDIRNQTWDEFVILLTSGNEVQIDYYYKEKTFLFSSEKTDYFEYKYLGIPLDPTIQALIDNPNAKDVTRTKVYHRENSEAYLRLYSELSELSFEQLWSLYMQPIKEHRAVLYNNLRAGCRSSQLEQLEATIGFELPQDFKALYAMHDGENDKEESGIFYGLNFMPLQEVEREWRIWTDLLDSMDEGEILQCSRNCISYPEQAIKDIYADKRWLPFINDFGGNFIGLDLDPDTHGTEGQIINFGRDEDEKIVIADSLKDFVVLLIYLQRTEKINKESYALGVEYGHFADWLKSKYLVPIDKNRHYIG</sequence>
<dbReference type="InterPro" id="IPR037883">
    <property type="entry name" value="Knr4/Smi1-like_sf"/>
</dbReference>
<accession>A0ABS8YD10</accession>
<dbReference type="EMBL" id="JAJNBZ010000007">
    <property type="protein sequence ID" value="MCE5169908.1"/>
    <property type="molecule type" value="Genomic_DNA"/>
</dbReference>
<evidence type="ECO:0000259" key="1">
    <source>
        <dbReference type="SMART" id="SM00860"/>
    </source>
</evidence>